<dbReference type="EMBL" id="JACGWN010000006">
    <property type="protein sequence ID" value="KAL0446385.1"/>
    <property type="molecule type" value="Genomic_DNA"/>
</dbReference>
<evidence type="ECO:0000313" key="4">
    <source>
        <dbReference type="EMBL" id="KAL0446385.1"/>
    </source>
</evidence>
<dbReference type="InterPro" id="IPR043502">
    <property type="entry name" value="DNA/RNA_pol_sf"/>
</dbReference>
<reference evidence="4" key="1">
    <citation type="submission" date="2020-06" db="EMBL/GenBank/DDBJ databases">
        <authorList>
            <person name="Li T."/>
            <person name="Hu X."/>
            <person name="Zhang T."/>
            <person name="Song X."/>
            <person name="Zhang H."/>
            <person name="Dai N."/>
            <person name="Sheng W."/>
            <person name="Hou X."/>
            <person name="Wei L."/>
        </authorList>
    </citation>
    <scope>NUCLEOTIDE SEQUENCE</scope>
    <source>
        <strain evidence="4">KEN1</strain>
        <tissue evidence="4">Leaf</tissue>
    </source>
</reference>
<dbReference type="InterPro" id="IPR057670">
    <property type="entry name" value="SH3_retrovirus"/>
</dbReference>
<evidence type="ECO:0000259" key="2">
    <source>
        <dbReference type="Pfam" id="PF07727"/>
    </source>
</evidence>
<evidence type="ECO:0000259" key="3">
    <source>
        <dbReference type="Pfam" id="PF25597"/>
    </source>
</evidence>
<feature type="compositionally biased region" description="Low complexity" evidence="1">
    <location>
        <begin position="114"/>
        <end position="136"/>
    </location>
</feature>
<dbReference type="InterPro" id="IPR013103">
    <property type="entry name" value="RVT_2"/>
</dbReference>
<dbReference type="SUPFAM" id="SSF56672">
    <property type="entry name" value="DNA/RNA polymerases"/>
    <property type="match status" value="1"/>
</dbReference>
<dbReference type="AlphaFoldDB" id="A0AAW2X2B1"/>
<accession>A0AAW2X2B1</accession>
<reference evidence="4" key="2">
    <citation type="journal article" date="2024" name="Plant">
        <title>Genomic evolution and insights into agronomic trait innovations of Sesamum species.</title>
        <authorList>
            <person name="Miao H."/>
            <person name="Wang L."/>
            <person name="Qu L."/>
            <person name="Liu H."/>
            <person name="Sun Y."/>
            <person name="Le M."/>
            <person name="Wang Q."/>
            <person name="Wei S."/>
            <person name="Zheng Y."/>
            <person name="Lin W."/>
            <person name="Duan Y."/>
            <person name="Cao H."/>
            <person name="Xiong S."/>
            <person name="Wang X."/>
            <person name="Wei L."/>
            <person name="Li C."/>
            <person name="Ma Q."/>
            <person name="Ju M."/>
            <person name="Zhao R."/>
            <person name="Li G."/>
            <person name="Mu C."/>
            <person name="Tian Q."/>
            <person name="Mei H."/>
            <person name="Zhang T."/>
            <person name="Gao T."/>
            <person name="Zhang H."/>
        </authorList>
    </citation>
    <scope>NUCLEOTIDE SEQUENCE</scope>
    <source>
        <strain evidence="4">KEN1</strain>
    </source>
</reference>
<protein>
    <submittedName>
        <fullName evidence="4">Retrovirus-related Pol polyprotein from transposon RE1</fullName>
    </submittedName>
</protein>
<organism evidence="4">
    <name type="scientific">Sesamum latifolium</name>
    <dbReference type="NCBI Taxonomy" id="2727402"/>
    <lineage>
        <taxon>Eukaryota</taxon>
        <taxon>Viridiplantae</taxon>
        <taxon>Streptophyta</taxon>
        <taxon>Embryophyta</taxon>
        <taxon>Tracheophyta</taxon>
        <taxon>Spermatophyta</taxon>
        <taxon>Magnoliopsida</taxon>
        <taxon>eudicotyledons</taxon>
        <taxon>Gunneridae</taxon>
        <taxon>Pentapetalae</taxon>
        <taxon>asterids</taxon>
        <taxon>lamiids</taxon>
        <taxon>Lamiales</taxon>
        <taxon>Pedaliaceae</taxon>
        <taxon>Sesamum</taxon>
    </lineage>
</organism>
<dbReference type="Pfam" id="PF25597">
    <property type="entry name" value="SH3_retrovirus"/>
    <property type="match status" value="1"/>
</dbReference>
<comment type="caution">
    <text evidence="4">The sequence shown here is derived from an EMBL/GenBank/DDBJ whole genome shotgun (WGS) entry which is preliminary data.</text>
</comment>
<dbReference type="Pfam" id="PF07727">
    <property type="entry name" value="RVT_2"/>
    <property type="match status" value="1"/>
</dbReference>
<feature type="domain" description="Reverse transcriptase Ty1/copia-type" evidence="2">
    <location>
        <begin position="170"/>
        <end position="283"/>
    </location>
</feature>
<evidence type="ECO:0000256" key="1">
    <source>
        <dbReference type="SAM" id="MobiDB-lite"/>
    </source>
</evidence>
<name>A0AAW2X2B1_9LAMI</name>
<feature type="domain" description="Retroviral polymerase SH3-like" evidence="3">
    <location>
        <begin position="61"/>
        <end position="93"/>
    </location>
</feature>
<sequence>MAEQRRKQTVGVRELVADTIERRTNGGKLDNALLQELMKLIKGSIQQEDQVHFAQTDDFAATQKAYQVYDLQSHTVFSSRDVVFHESTILFKNHPPQTDSISLPFVPLNTNTLSDSLHADPSPDSLDPSVSEVSLPRDMSQPLRRNHEPLLRLAMTNVGWRLWRQNYMHLNAVAIMKSWPLFQLDVNNAFLHGHLDEDVYMVLPEGYTKAKSRQVCKLKRSLYGLKQASRQWSLELISKLLEFGFLQSPHDHCLFVKASNHSFLALLVYVDDILIIGSSVKTLMRPSICMTFLRTLTCLMPNQFPLLCLRDFIFPKMMGPLPWVYSSLLIALFSSVPTQMHPGLLVSILAALSLDFAYFLGPPSSLGKQKNKPPCTALPLKQSTGAWAPLCVNFFRFPTSFVNSSLLLHCLFRSGSQQVTDIFIKAVSVGDFTHLVAKLGLIVSSLRGMLKYQ</sequence>
<feature type="region of interest" description="Disordered" evidence="1">
    <location>
        <begin position="114"/>
        <end position="139"/>
    </location>
</feature>
<gene>
    <name evidence="4" type="ORF">Slati_1766400</name>
</gene>
<proteinExistence type="predicted"/>